<proteinExistence type="predicted"/>
<organism evidence="1 2">
    <name type="scientific">Phanerochaete sordida</name>
    <dbReference type="NCBI Taxonomy" id="48140"/>
    <lineage>
        <taxon>Eukaryota</taxon>
        <taxon>Fungi</taxon>
        <taxon>Dikarya</taxon>
        <taxon>Basidiomycota</taxon>
        <taxon>Agaricomycotina</taxon>
        <taxon>Agaricomycetes</taxon>
        <taxon>Polyporales</taxon>
        <taxon>Phanerochaetaceae</taxon>
        <taxon>Phanerochaete</taxon>
    </lineage>
</organism>
<name>A0A9P3FY61_9APHY</name>
<accession>A0A9P3FY61</accession>
<gene>
    <name evidence="1" type="ORF">PsYK624_014510</name>
</gene>
<protein>
    <submittedName>
        <fullName evidence="1">Uncharacterized protein</fullName>
    </submittedName>
</protein>
<comment type="caution">
    <text evidence="1">The sequence shown here is derived from an EMBL/GenBank/DDBJ whole genome shotgun (WGS) entry which is preliminary data.</text>
</comment>
<keyword evidence="2" id="KW-1185">Reference proteome</keyword>
<dbReference type="EMBL" id="BPQB01000002">
    <property type="protein sequence ID" value="GJE85372.1"/>
    <property type="molecule type" value="Genomic_DNA"/>
</dbReference>
<dbReference type="Proteomes" id="UP000703269">
    <property type="component" value="Unassembled WGS sequence"/>
</dbReference>
<reference evidence="1 2" key="1">
    <citation type="submission" date="2021-08" db="EMBL/GenBank/DDBJ databases">
        <title>Draft Genome Sequence of Phanerochaete sordida strain YK-624.</title>
        <authorList>
            <person name="Mori T."/>
            <person name="Dohra H."/>
            <person name="Suzuki T."/>
            <person name="Kawagishi H."/>
            <person name="Hirai H."/>
        </authorList>
    </citation>
    <scope>NUCLEOTIDE SEQUENCE [LARGE SCALE GENOMIC DNA]</scope>
    <source>
        <strain evidence="1 2">YK-624</strain>
    </source>
</reference>
<evidence type="ECO:0000313" key="2">
    <source>
        <dbReference type="Proteomes" id="UP000703269"/>
    </source>
</evidence>
<sequence>MWMAIPFTLPSFATLHAAPKHEAWVILSRHEKMPMSSRTKVRTRTSVWKNLNGMPPADRPVTAADCSKSSEARVVHSRITRLGQPDYHLGGRTTLLGLKARFRARRFLQSGPGRIGDVMRSISVQGYDRRSGGG</sequence>
<dbReference type="AlphaFoldDB" id="A0A9P3FY61"/>
<evidence type="ECO:0000313" key="1">
    <source>
        <dbReference type="EMBL" id="GJE85372.1"/>
    </source>
</evidence>